<accession>A0AAE0NR22</accession>
<protein>
    <submittedName>
        <fullName evidence="3">Uncharacterized protein</fullName>
    </submittedName>
</protein>
<gene>
    <name evidence="3" type="ORF">B0H63DRAFT_192373</name>
</gene>
<evidence type="ECO:0000313" key="3">
    <source>
        <dbReference type="EMBL" id="KAK3386127.1"/>
    </source>
</evidence>
<sequence>MPRGPPSEDAAAVDSFRPLSAEKSAHHMLLRGRSTLAPPKTVKPSGQLRPPTNPLALLGSPKPENGPPHGPCPSFHPWSVGKLHCPKALAVLFFSVSVCGVLACIEGVLSRSRLDRSFSTRAPLHPPGALGHASELGQAQHAAQALSLLRHAHHCGSILGICRLCSVPDSWSAQDNGRGSGRAL</sequence>
<comment type="caution">
    <text evidence="3">The sequence shown here is derived from an EMBL/GenBank/DDBJ whole genome shotgun (WGS) entry which is preliminary data.</text>
</comment>
<keyword evidence="2" id="KW-1133">Transmembrane helix</keyword>
<organism evidence="3 4">
    <name type="scientific">Podospora didyma</name>
    <dbReference type="NCBI Taxonomy" id="330526"/>
    <lineage>
        <taxon>Eukaryota</taxon>
        <taxon>Fungi</taxon>
        <taxon>Dikarya</taxon>
        <taxon>Ascomycota</taxon>
        <taxon>Pezizomycotina</taxon>
        <taxon>Sordariomycetes</taxon>
        <taxon>Sordariomycetidae</taxon>
        <taxon>Sordariales</taxon>
        <taxon>Podosporaceae</taxon>
        <taxon>Podospora</taxon>
    </lineage>
</organism>
<dbReference type="EMBL" id="JAULSW010000004">
    <property type="protein sequence ID" value="KAK3386127.1"/>
    <property type="molecule type" value="Genomic_DNA"/>
</dbReference>
<keyword evidence="2" id="KW-0812">Transmembrane</keyword>
<evidence type="ECO:0000256" key="1">
    <source>
        <dbReference type="SAM" id="MobiDB-lite"/>
    </source>
</evidence>
<feature type="transmembrane region" description="Helical" evidence="2">
    <location>
        <begin position="88"/>
        <end position="109"/>
    </location>
</feature>
<dbReference type="AlphaFoldDB" id="A0AAE0NR22"/>
<reference evidence="3" key="1">
    <citation type="journal article" date="2023" name="Mol. Phylogenet. Evol.">
        <title>Genome-scale phylogeny and comparative genomics of the fungal order Sordariales.</title>
        <authorList>
            <person name="Hensen N."/>
            <person name="Bonometti L."/>
            <person name="Westerberg I."/>
            <person name="Brannstrom I.O."/>
            <person name="Guillou S."/>
            <person name="Cros-Aarteil S."/>
            <person name="Calhoun S."/>
            <person name="Haridas S."/>
            <person name="Kuo A."/>
            <person name="Mondo S."/>
            <person name="Pangilinan J."/>
            <person name="Riley R."/>
            <person name="LaButti K."/>
            <person name="Andreopoulos B."/>
            <person name="Lipzen A."/>
            <person name="Chen C."/>
            <person name="Yan M."/>
            <person name="Daum C."/>
            <person name="Ng V."/>
            <person name="Clum A."/>
            <person name="Steindorff A."/>
            <person name="Ohm R.A."/>
            <person name="Martin F."/>
            <person name="Silar P."/>
            <person name="Natvig D.O."/>
            <person name="Lalanne C."/>
            <person name="Gautier V."/>
            <person name="Ament-Velasquez S.L."/>
            <person name="Kruys A."/>
            <person name="Hutchinson M.I."/>
            <person name="Powell A.J."/>
            <person name="Barry K."/>
            <person name="Miller A.N."/>
            <person name="Grigoriev I.V."/>
            <person name="Debuchy R."/>
            <person name="Gladieux P."/>
            <person name="Hiltunen Thoren M."/>
            <person name="Johannesson H."/>
        </authorList>
    </citation>
    <scope>NUCLEOTIDE SEQUENCE</scope>
    <source>
        <strain evidence="3">CBS 232.78</strain>
    </source>
</reference>
<feature type="region of interest" description="Disordered" evidence="1">
    <location>
        <begin position="27"/>
        <end position="70"/>
    </location>
</feature>
<dbReference type="Proteomes" id="UP001285441">
    <property type="component" value="Unassembled WGS sequence"/>
</dbReference>
<evidence type="ECO:0000256" key="2">
    <source>
        <dbReference type="SAM" id="Phobius"/>
    </source>
</evidence>
<keyword evidence="2" id="KW-0472">Membrane</keyword>
<keyword evidence="4" id="KW-1185">Reference proteome</keyword>
<reference evidence="3" key="2">
    <citation type="submission" date="2023-06" db="EMBL/GenBank/DDBJ databases">
        <authorList>
            <consortium name="Lawrence Berkeley National Laboratory"/>
            <person name="Haridas S."/>
            <person name="Hensen N."/>
            <person name="Bonometti L."/>
            <person name="Westerberg I."/>
            <person name="Brannstrom I.O."/>
            <person name="Guillou S."/>
            <person name="Cros-Aarteil S."/>
            <person name="Calhoun S."/>
            <person name="Kuo A."/>
            <person name="Mondo S."/>
            <person name="Pangilinan J."/>
            <person name="Riley R."/>
            <person name="LaButti K."/>
            <person name="Andreopoulos B."/>
            <person name="Lipzen A."/>
            <person name="Chen C."/>
            <person name="Yanf M."/>
            <person name="Daum C."/>
            <person name="Ng V."/>
            <person name="Clum A."/>
            <person name="Steindorff A."/>
            <person name="Ohm R."/>
            <person name="Martin F."/>
            <person name="Silar P."/>
            <person name="Natvig D."/>
            <person name="Lalanne C."/>
            <person name="Gautier V."/>
            <person name="Ament-velasquez S.L."/>
            <person name="Kruys A."/>
            <person name="Hutchinson M.I."/>
            <person name="Powell A.J."/>
            <person name="Barry K."/>
            <person name="Miller A.N."/>
            <person name="Grigoriev I.V."/>
            <person name="Debuchy R."/>
            <person name="Gladieux P."/>
            <person name="Thoren M.H."/>
            <person name="Johannesson H."/>
        </authorList>
    </citation>
    <scope>NUCLEOTIDE SEQUENCE</scope>
    <source>
        <strain evidence="3">CBS 232.78</strain>
    </source>
</reference>
<proteinExistence type="predicted"/>
<evidence type="ECO:0000313" key="4">
    <source>
        <dbReference type="Proteomes" id="UP001285441"/>
    </source>
</evidence>
<name>A0AAE0NR22_9PEZI</name>